<dbReference type="PANTHER" id="PTHR10643">
    <property type="entry name" value="KINETOCHORE PROTEIN NDC80"/>
    <property type="match status" value="1"/>
</dbReference>
<evidence type="ECO:0000256" key="1">
    <source>
        <dbReference type="ARBA" id="ARBA00004584"/>
    </source>
</evidence>
<comment type="subcellular location">
    <subcellularLocation>
        <location evidence="1">Chromosome</location>
        <location evidence="1">Centromere</location>
    </subcellularLocation>
</comment>
<evidence type="ECO:0000256" key="5">
    <source>
        <dbReference type="SAM" id="Coils"/>
    </source>
</evidence>
<protein>
    <submittedName>
        <fullName evidence="7">Outer kinetochore Ndc80</fullName>
    </submittedName>
</protein>
<organism evidence="7">
    <name type="scientific">Bombyx mori</name>
    <name type="common">Silk moth</name>
    <dbReference type="NCBI Taxonomy" id="7091"/>
    <lineage>
        <taxon>Eukaryota</taxon>
        <taxon>Metazoa</taxon>
        <taxon>Ecdysozoa</taxon>
        <taxon>Arthropoda</taxon>
        <taxon>Hexapoda</taxon>
        <taxon>Insecta</taxon>
        <taxon>Pterygota</taxon>
        <taxon>Neoptera</taxon>
        <taxon>Endopterygota</taxon>
        <taxon>Lepidoptera</taxon>
        <taxon>Glossata</taxon>
        <taxon>Ditrysia</taxon>
        <taxon>Bombycoidea</taxon>
        <taxon>Bombycidae</taxon>
        <taxon>Bombycinae</taxon>
        <taxon>Bombyx</taxon>
    </lineage>
</organism>
<feature type="compositionally biased region" description="Polar residues" evidence="6">
    <location>
        <begin position="80"/>
        <end position="98"/>
    </location>
</feature>
<dbReference type="EMBL" id="LC066308">
    <property type="protein sequence ID" value="BAX35242.1"/>
    <property type="molecule type" value="mRNA"/>
</dbReference>
<feature type="coiled-coil region" evidence="5">
    <location>
        <begin position="555"/>
        <end position="592"/>
    </location>
</feature>
<dbReference type="PANTHER" id="PTHR10643:SF2">
    <property type="entry name" value="KINETOCHORE PROTEIN NDC80 HOMOLOG"/>
    <property type="match status" value="1"/>
</dbReference>
<keyword evidence="2" id="KW-0158">Chromosome</keyword>
<evidence type="ECO:0000313" key="8">
    <source>
        <dbReference type="EnsemblMetazoa" id="XP_037867991.1"/>
    </source>
</evidence>
<sequence>MLPSRFVPQQQSNMRKSRLEGKPSLLPKPRRPGSTDRLSTEARRPSTAGHRSSSAEPPRATFGARLSREASATKIAMNGRSRSQQSDRFGQAATTPLRSNHHSRSTTTPVRTPSEDRSSRNWQTSLERALAFVTTKDQRPISNVAWQRAECGRVQAALAAGGGGMALIRPLTIARFVDITGALLASVIGDAKLNNDNYITKLPHLSKRLLYPGTVSKSWLRTVNTLHAFPHALALIAYLLDLVSHIEMPVSDDWLYLGKDELSCLRRDYLYKCWIRFQDPGHQFEDLNEDYLQNLKTLLGNDEEKIVDLKRTIQKYEACLEDEVELAARADEARRTERRGALAAALRTLRSARAAARGEADAQRALHRQGLDEIKHLEADTERAHLENEELSEELERQSLSVAERARLLDEVDYARRVQDSKRALADQIAKMVLTKENELALWQKRTLDSCVEYKQGLIHLSAQHPDVAELAIDENQLMCASCAEEVARAVERLRERASLLGLRRARAQRDRAALARRTHALSEEIRAKISEAKCSAEREQQALDGETAREAAEAATWSRHLQDLADKMDELRAQQEHYAQADRDLQFWEKQELAWRSKLTELREYTGSRRGECARLLARAGGERARRVAGAVGGWARLLQH</sequence>
<dbReference type="InterPro" id="IPR038273">
    <property type="entry name" value="Ndc80_sf"/>
</dbReference>
<keyword evidence="4" id="KW-0137">Centromere</keyword>
<keyword evidence="3 5" id="KW-0175">Coiled coil</keyword>
<evidence type="ECO:0000256" key="6">
    <source>
        <dbReference type="SAM" id="MobiDB-lite"/>
    </source>
</evidence>
<evidence type="ECO:0000256" key="4">
    <source>
        <dbReference type="ARBA" id="ARBA00023328"/>
    </source>
</evidence>
<proteinExistence type="evidence at transcript level"/>
<dbReference type="GO" id="GO:0031262">
    <property type="term" value="C:Ndc80 complex"/>
    <property type="evidence" value="ECO:0007669"/>
    <property type="project" value="InterPro"/>
</dbReference>
<evidence type="ECO:0000313" key="9">
    <source>
        <dbReference type="Proteomes" id="UP000005204"/>
    </source>
</evidence>
<evidence type="ECO:0000256" key="2">
    <source>
        <dbReference type="ARBA" id="ARBA00022454"/>
    </source>
</evidence>
<dbReference type="AlphaFoldDB" id="A0A1W7HDB9"/>
<reference evidence="7" key="2">
    <citation type="journal article" date="2017" name="Insect Biochem. Mol. Biol.">
        <title>Identification and functional analysis of outer kinetochore genes in the holocentric insect Bombyx mori.</title>
        <authorList>
            <person name="Mon H."/>
            <person name="Lee J.M."/>
            <person name="Sato M."/>
            <person name="Kusakabe T."/>
        </authorList>
    </citation>
    <scope>NUCLEOTIDE SEQUENCE</scope>
</reference>
<reference evidence="8" key="3">
    <citation type="submission" date="2022-06" db="UniProtKB">
        <authorList>
            <consortium name="EnsemblMetazoa"/>
        </authorList>
    </citation>
    <scope>IDENTIFICATION</scope>
    <source>
        <strain evidence="8">p50T (Dazao)</strain>
    </source>
</reference>
<dbReference type="Gene3D" id="1.10.418.30">
    <property type="entry name" value="Ncd80 complex, Ncd80 subunit"/>
    <property type="match status" value="1"/>
</dbReference>
<evidence type="ECO:0000256" key="3">
    <source>
        <dbReference type="ARBA" id="ARBA00023054"/>
    </source>
</evidence>
<dbReference type="GO" id="GO:0051315">
    <property type="term" value="P:attachment of mitotic spindle microtubules to kinetochore"/>
    <property type="evidence" value="ECO:0007669"/>
    <property type="project" value="InterPro"/>
</dbReference>
<keyword evidence="9" id="KW-1185">Reference proteome</keyword>
<gene>
    <name evidence="7" type="primary">NDC80</name>
</gene>
<reference evidence="9" key="1">
    <citation type="journal article" date="2008" name="Insect Biochem. Mol. Biol.">
        <title>The genome of a lepidopteran model insect, the silkworm Bombyx mori.</title>
        <authorList>
            <consortium name="International Silkworm Genome Consortium"/>
        </authorList>
    </citation>
    <scope>NUCLEOTIDE SEQUENCE [LARGE SCALE GENOMIC DNA]</scope>
    <source>
        <strain evidence="9">p50T</strain>
    </source>
</reference>
<evidence type="ECO:0000313" key="7">
    <source>
        <dbReference type="EMBL" id="BAX35242.1"/>
    </source>
</evidence>
<dbReference type="EnsemblMetazoa" id="XM_038012063.1">
    <property type="protein sequence ID" value="XP_037867991.1"/>
    <property type="gene ID" value="LOC101735506"/>
</dbReference>
<name>A0A1W7HDB9_BOMMO</name>
<dbReference type="Proteomes" id="UP000005204">
    <property type="component" value="Unassembled WGS sequence"/>
</dbReference>
<accession>A0A1W7HDB9</accession>
<dbReference type="InterPro" id="IPR005550">
    <property type="entry name" value="Kinetochore_Ndc80"/>
</dbReference>
<feature type="region of interest" description="Disordered" evidence="6">
    <location>
        <begin position="1"/>
        <end position="122"/>
    </location>
</feature>